<name>U5CV65_AMBTC</name>
<dbReference type="Proteomes" id="UP000017836">
    <property type="component" value="Unassembled WGS sequence"/>
</dbReference>
<evidence type="ECO:0000256" key="11">
    <source>
        <dbReference type="ARBA" id="ARBA00022679"/>
    </source>
</evidence>
<dbReference type="Pfam" id="PF00534">
    <property type="entry name" value="Glycos_transf_1"/>
    <property type="match status" value="1"/>
</dbReference>
<dbReference type="InterPro" id="IPR008271">
    <property type="entry name" value="Ser/Thr_kinase_AS"/>
</dbReference>
<comment type="subcellular location">
    <subcellularLocation>
        <location evidence="1">Cell membrane</location>
    </subcellularLocation>
    <subcellularLocation>
        <location evidence="2">Endoplasmic reticulum membrane</location>
    </subcellularLocation>
</comment>
<dbReference type="GO" id="GO:0005789">
    <property type="term" value="C:endoplasmic reticulum membrane"/>
    <property type="evidence" value="ECO:0007669"/>
    <property type="project" value="UniProtKB-SubCell"/>
</dbReference>
<dbReference type="FunFam" id="3.40.50.2000:FF:000137">
    <property type="entry name" value="alpha-1,3/1,6-mannosyltransferase ALG2"/>
    <property type="match status" value="1"/>
</dbReference>
<dbReference type="PROSITE" id="PS00108">
    <property type="entry name" value="PROTEIN_KINASE_ST"/>
    <property type="match status" value="1"/>
</dbReference>
<dbReference type="FunFam" id="1.10.510.10:FF:000032">
    <property type="entry name" value="Serine/threonine-protein kinase PBS1"/>
    <property type="match status" value="1"/>
</dbReference>
<dbReference type="eggNOG" id="KOG1187">
    <property type="taxonomic scope" value="Eukaryota"/>
</dbReference>
<reference evidence="29" key="1">
    <citation type="journal article" date="2013" name="Science">
        <title>The Amborella genome and the evolution of flowering plants.</title>
        <authorList>
            <consortium name="Amborella Genome Project"/>
        </authorList>
    </citation>
    <scope>NUCLEOTIDE SEQUENCE [LARGE SCALE GENOMIC DNA]</scope>
</reference>
<dbReference type="InterPro" id="IPR001245">
    <property type="entry name" value="Ser-Thr/Tyr_kinase_cat_dom"/>
</dbReference>
<dbReference type="PROSITE" id="PS50011">
    <property type="entry name" value="PROTEIN_KINASE_DOM"/>
    <property type="match status" value="1"/>
</dbReference>
<dbReference type="EMBL" id="KI392384">
    <property type="protein sequence ID" value="ERN17216.1"/>
    <property type="molecule type" value="Genomic_DNA"/>
</dbReference>
<gene>
    <name evidence="28" type="ORF">AMTR_s00044p00168360</name>
</gene>
<dbReference type="FunFam" id="3.30.200.20:FF:000228">
    <property type="entry name" value="Serine/threonine-protein kinase BIK1"/>
    <property type="match status" value="1"/>
</dbReference>
<dbReference type="Gene3D" id="1.10.510.10">
    <property type="entry name" value="Transferase(Phosphotransferase) domain 1"/>
    <property type="match status" value="1"/>
</dbReference>
<evidence type="ECO:0000256" key="21">
    <source>
        <dbReference type="ARBA" id="ARBA00032874"/>
    </source>
</evidence>
<keyword evidence="16 25" id="KW-0067">ATP-binding</keyword>
<dbReference type="InterPro" id="IPR028098">
    <property type="entry name" value="Glyco_trans_4-like_N"/>
</dbReference>
<dbReference type="UniPathway" id="UPA00378"/>
<evidence type="ECO:0000256" key="12">
    <source>
        <dbReference type="ARBA" id="ARBA00022692"/>
    </source>
</evidence>
<dbReference type="Pfam" id="PF07714">
    <property type="entry name" value="PK_Tyr_Ser-Thr"/>
    <property type="match status" value="1"/>
</dbReference>
<dbReference type="STRING" id="13333.U5CV65"/>
<feature type="region of interest" description="Disordered" evidence="26">
    <location>
        <begin position="1"/>
        <end position="56"/>
    </location>
</feature>
<dbReference type="SUPFAM" id="SSF53756">
    <property type="entry name" value="UDP-Glycosyltransferase/glycogen phosphorylase"/>
    <property type="match status" value="1"/>
</dbReference>
<evidence type="ECO:0000313" key="28">
    <source>
        <dbReference type="EMBL" id="ERN17216.1"/>
    </source>
</evidence>
<comment type="pathway">
    <text evidence="3">Protein modification; protein glycosylation.</text>
</comment>
<proteinExistence type="inferred from homology"/>
<feature type="region of interest" description="Disordered" evidence="26">
    <location>
        <begin position="399"/>
        <end position="424"/>
    </location>
</feature>
<evidence type="ECO:0000256" key="9">
    <source>
        <dbReference type="ARBA" id="ARBA00022527"/>
    </source>
</evidence>
<keyword evidence="9" id="KW-0723">Serine/threonine-protein kinase</keyword>
<evidence type="ECO:0000256" key="15">
    <source>
        <dbReference type="ARBA" id="ARBA00022824"/>
    </source>
</evidence>
<dbReference type="InterPro" id="IPR027054">
    <property type="entry name" value="ALG2"/>
</dbReference>
<evidence type="ECO:0000256" key="23">
    <source>
        <dbReference type="ARBA" id="ARBA00045104"/>
    </source>
</evidence>
<evidence type="ECO:0000256" key="24">
    <source>
        <dbReference type="ARBA" id="ARBA00054261"/>
    </source>
</evidence>
<dbReference type="eggNOG" id="KOG0853">
    <property type="taxonomic scope" value="Eukaryota"/>
</dbReference>
<evidence type="ECO:0000256" key="6">
    <source>
        <dbReference type="ARBA" id="ARBA00012513"/>
    </source>
</evidence>
<accession>U5CV65</accession>
<evidence type="ECO:0000256" key="14">
    <source>
        <dbReference type="ARBA" id="ARBA00022777"/>
    </source>
</evidence>
<evidence type="ECO:0000256" key="10">
    <source>
        <dbReference type="ARBA" id="ARBA00022676"/>
    </source>
</evidence>
<keyword evidence="18" id="KW-0472">Membrane</keyword>
<dbReference type="GO" id="GO:0005886">
    <property type="term" value="C:plasma membrane"/>
    <property type="evidence" value="ECO:0007669"/>
    <property type="project" value="UniProtKB-SubCell"/>
</dbReference>
<dbReference type="EC" id="2.7.11.1" evidence="6"/>
<evidence type="ECO:0000256" key="26">
    <source>
        <dbReference type="SAM" id="MobiDB-lite"/>
    </source>
</evidence>
<evidence type="ECO:0000256" key="19">
    <source>
        <dbReference type="ARBA" id="ARBA00032047"/>
    </source>
</evidence>
<feature type="compositionally biased region" description="Polar residues" evidence="26">
    <location>
        <begin position="14"/>
        <end position="30"/>
    </location>
</feature>
<dbReference type="PANTHER" id="PTHR45918">
    <property type="entry name" value="ALPHA-1,3/1,6-MANNOSYLTRANSFERASE ALG2"/>
    <property type="match status" value="1"/>
</dbReference>
<keyword evidence="8" id="KW-1003">Cell membrane</keyword>
<keyword evidence="14" id="KW-0418">Kinase</keyword>
<dbReference type="AlphaFoldDB" id="U5CV65"/>
<evidence type="ECO:0000256" key="2">
    <source>
        <dbReference type="ARBA" id="ARBA00004586"/>
    </source>
</evidence>
<feature type="domain" description="Protein kinase" evidence="27">
    <location>
        <begin position="108"/>
        <end position="393"/>
    </location>
</feature>
<evidence type="ECO:0000256" key="18">
    <source>
        <dbReference type="ARBA" id="ARBA00023136"/>
    </source>
</evidence>
<evidence type="ECO:0000256" key="16">
    <source>
        <dbReference type="ARBA" id="ARBA00022840"/>
    </source>
</evidence>
<dbReference type="Pfam" id="PF13439">
    <property type="entry name" value="Glyco_transf_4"/>
    <property type="match status" value="1"/>
</dbReference>
<keyword evidence="15" id="KW-0256">Endoplasmic reticulum</keyword>
<dbReference type="GO" id="GO:0004674">
    <property type="term" value="F:protein serine/threonine kinase activity"/>
    <property type="evidence" value="ECO:0007669"/>
    <property type="project" value="UniProtKB-KW"/>
</dbReference>
<dbReference type="GO" id="GO:0005524">
    <property type="term" value="F:ATP binding"/>
    <property type="evidence" value="ECO:0007669"/>
    <property type="project" value="UniProtKB-UniRule"/>
</dbReference>
<dbReference type="GO" id="GO:0004378">
    <property type="term" value="F:GDP-Man:Man(1)GlcNAc(2)-PP-Dol alpha-1,3-mannosyltransferase activity"/>
    <property type="evidence" value="ECO:0007669"/>
    <property type="project" value="UniProtKB-EC"/>
</dbReference>
<evidence type="ECO:0000256" key="17">
    <source>
        <dbReference type="ARBA" id="ARBA00022989"/>
    </source>
</evidence>
<evidence type="ECO:0000256" key="25">
    <source>
        <dbReference type="PROSITE-ProRule" id="PRU10141"/>
    </source>
</evidence>
<feature type="binding site" evidence="25">
    <location>
        <position position="147"/>
    </location>
    <ligand>
        <name>ATP</name>
        <dbReference type="ChEBI" id="CHEBI:30616"/>
    </ligand>
</feature>
<dbReference type="InterPro" id="IPR011009">
    <property type="entry name" value="Kinase-like_dom_sf"/>
</dbReference>
<dbReference type="EC" id="2.4.1.257" evidence="5"/>
<keyword evidence="13 25" id="KW-0547">Nucleotide-binding</keyword>
<dbReference type="InterPro" id="IPR001296">
    <property type="entry name" value="Glyco_trans_1"/>
</dbReference>
<evidence type="ECO:0000256" key="1">
    <source>
        <dbReference type="ARBA" id="ARBA00004236"/>
    </source>
</evidence>
<evidence type="ECO:0000256" key="3">
    <source>
        <dbReference type="ARBA" id="ARBA00004922"/>
    </source>
</evidence>
<keyword evidence="17" id="KW-1133">Transmembrane helix</keyword>
<feature type="compositionally biased region" description="Basic and acidic residues" evidence="26">
    <location>
        <begin position="31"/>
        <end position="56"/>
    </location>
</feature>
<keyword evidence="10" id="KW-0328">Glycosyltransferase</keyword>
<dbReference type="SUPFAM" id="SSF56112">
    <property type="entry name" value="Protein kinase-like (PK-like)"/>
    <property type="match status" value="1"/>
</dbReference>
<dbReference type="GO" id="GO:0102704">
    <property type="term" value="F:GDP-Man:Man(2)GlcNAc(2)-PP-Dol alpha-1,6-mannosyltransferase activity"/>
    <property type="evidence" value="ECO:0007669"/>
    <property type="project" value="UniProtKB-EC"/>
</dbReference>
<evidence type="ECO:0000256" key="4">
    <source>
        <dbReference type="ARBA" id="ARBA00008684"/>
    </source>
</evidence>
<dbReference type="EC" id="2.4.1.132" evidence="7"/>
<dbReference type="PROSITE" id="PS00107">
    <property type="entry name" value="PROTEIN_KINASE_ATP"/>
    <property type="match status" value="1"/>
</dbReference>
<protein>
    <recommendedName>
        <fullName evidence="19">GDP-Man:Man(1)GlcNAc(2)-PP-Dol alpha-1,3-mannosyltransferase</fullName>
        <ecNumber evidence="7">2.4.1.132</ecNumber>
        <ecNumber evidence="5">2.4.1.257</ecNumber>
        <ecNumber evidence="6">2.7.11.1</ecNumber>
    </recommendedName>
    <alternativeName>
        <fullName evidence="21">GDP-Man:Man(1)GlcNAc(2)-PP-dolichol mannosyltransferase</fullName>
    </alternativeName>
    <alternativeName>
        <fullName evidence="20">GDP-Man:Man(2)GlcNAc(2)-PP-Dol alpha-1,6-mannosyltransferase</fullName>
    </alternativeName>
</protein>
<comment type="catalytic activity">
    <reaction evidence="23">
        <text>an alpha-D-Man-(1-&gt;3)-beta-D-Man-(1-&gt;4)-beta-D-GlcNAc-(1-&gt;4)-alpha-D-GlcNAc-diphospho-di-trans,poly-cis-dolichol + GDP-alpha-D-mannose = an alpha-D-Man-(1-&gt;3)-[alpha-D-Man-(1-&gt;6)]-beta-D-Man-(1-&gt;4)-beta-D-GlcNAc-(1-&gt;4)-alpha-D-GlcNAc-diphospho-di-trans,poly-cis-dolichol + GDP + H(+)</text>
        <dbReference type="Rhea" id="RHEA:29519"/>
        <dbReference type="Rhea" id="RHEA-COMP:19513"/>
        <dbReference type="Rhea" id="RHEA-COMP:19515"/>
        <dbReference type="ChEBI" id="CHEBI:15378"/>
        <dbReference type="ChEBI" id="CHEBI:57527"/>
        <dbReference type="ChEBI" id="CHEBI:58189"/>
        <dbReference type="ChEBI" id="CHEBI:132510"/>
        <dbReference type="ChEBI" id="CHEBI:132511"/>
        <dbReference type="EC" id="2.4.1.257"/>
    </reaction>
    <physiologicalReaction direction="left-to-right" evidence="23">
        <dbReference type="Rhea" id="RHEA:29520"/>
    </physiologicalReaction>
</comment>
<evidence type="ECO:0000313" key="29">
    <source>
        <dbReference type="Proteomes" id="UP000017836"/>
    </source>
</evidence>
<dbReference type="HOGENOM" id="CLU_327430_0_0_1"/>
<dbReference type="PANTHER" id="PTHR45918:SF1">
    <property type="entry name" value="ALPHA-1,3_1,6-MANNOSYLTRANSFERASE ALG2"/>
    <property type="match status" value="1"/>
</dbReference>
<comment type="function">
    <text evidence="24">May be involved in plant defense signaling.</text>
</comment>
<dbReference type="CDD" id="cd14066">
    <property type="entry name" value="STKc_IRAK"/>
    <property type="match status" value="1"/>
</dbReference>
<dbReference type="Gene3D" id="3.40.50.2000">
    <property type="entry name" value="Glycogen Phosphorylase B"/>
    <property type="match status" value="2"/>
</dbReference>
<evidence type="ECO:0000256" key="22">
    <source>
        <dbReference type="ARBA" id="ARBA00045103"/>
    </source>
</evidence>
<keyword evidence="11" id="KW-0808">Transferase</keyword>
<comment type="similarity">
    <text evidence="4">Belongs to the protein kinase superfamily. Ser/Thr protein kinase family.</text>
</comment>
<keyword evidence="29" id="KW-1185">Reference proteome</keyword>
<evidence type="ECO:0000256" key="8">
    <source>
        <dbReference type="ARBA" id="ARBA00022475"/>
    </source>
</evidence>
<organism evidence="28 29">
    <name type="scientific">Amborella trichopoda</name>
    <dbReference type="NCBI Taxonomy" id="13333"/>
    <lineage>
        <taxon>Eukaryota</taxon>
        <taxon>Viridiplantae</taxon>
        <taxon>Streptophyta</taxon>
        <taxon>Embryophyta</taxon>
        <taxon>Tracheophyta</taxon>
        <taxon>Spermatophyta</taxon>
        <taxon>Magnoliopsida</taxon>
        <taxon>Amborellales</taxon>
        <taxon>Amborellaceae</taxon>
        <taxon>Amborella</taxon>
    </lineage>
</organism>
<evidence type="ECO:0000256" key="7">
    <source>
        <dbReference type="ARBA" id="ARBA00012649"/>
    </source>
</evidence>
<evidence type="ECO:0000256" key="20">
    <source>
        <dbReference type="ARBA" id="ARBA00032333"/>
    </source>
</evidence>
<comment type="catalytic activity">
    <reaction evidence="22">
        <text>a beta-D-Man-(1-&gt;4)-beta-D-GlcNAc-(1-&gt;4)-alpha-D-GlcNAc-diphospho-di-trans,poly-cis-dolichol + GDP-alpha-D-mannose = an alpha-D-Man-(1-&gt;3)-beta-D-Man-(1-&gt;4)-beta-D-GlcNAc-(1-&gt;4)-alpha-D-GlcNAc-diphospho-di-trans,poly-cis-dolichol + GDP + H(+)</text>
        <dbReference type="Rhea" id="RHEA:29515"/>
        <dbReference type="Rhea" id="RHEA-COMP:19511"/>
        <dbReference type="Rhea" id="RHEA-COMP:19513"/>
        <dbReference type="ChEBI" id="CHEBI:15378"/>
        <dbReference type="ChEBI" id="CHEBI:57527"/>
        <dbReference type="ChEBI" id="CHEBI:58189"/>
        <dbReference type="ChEBI" id="CHEBI:58472"/>
        <dbReference type="ChEBI" id="CHEBI:132510"/>
        <dbReference type="EC" id="2.4.1.132"/>
    </reaction>
    <physiologicalReaction direction="left-to-right" evidence="22">
        <dbReference type="Rhea" id="RHEA:29516"/>
    </physiologicalReaction>
</comment>
<keyword evidence="12" id="KW-0812">Transmembrane</keyword>
<evidence type="ECO:0000259" key="27">
    <source>
        <dbReference type="PROSITE" id="PS50011"/>
    </source>
</evidence>
<feature type="compositionally biased region" description="Basic and acidic residues" evidence="26">
    <location>
        <begin position="399"/>
        <end position="410"/>
    </location>
</feature>
<dbReference type="Gramene" id="ERN17216">
    <property type="protein sequence ID" value="ERN17216"/>
    <property type="gene ID" value="AMTR_s00044p00168360"/>
</dbReference>
<dbReference type="InterPro" id="IPR017441">
    <property type="entry name" value="Protein_kinase_ATP_BS"/>
</dbReference>
<evidence type="ECO:0000256" key="5">
    <source>
        <dbReference type="ARBA" id="ARBA00011969"/>
    </source>
</evidence>
<dbReference type="CDD" id="cd03805">
    <property type="entry name" value="GT4_ALG2-like"/>
    <property type="match status" value="1"/>
</dbReference>
<dbReference type="Gene3D" id="3.30.200.20">
    <property type="entry name" value="Phosphorylase Kinase, domain 1"/>
    <property type="match status" value="1"/>
</dbReference>
<sequence length="879" mass="98042">MGNCFDSPVKAALSSPSTTRSISPGGPRSNNSKEGRISGEKKRFSIEKDSLSGDRDGLSCEKEWFSGEKELLSCEKSEDDAFPNGRILDNPNLKTYTYAELKTATKNFKPDTILGEGGFGRVFKGWVDEKTLAPAKSGLGMIVAVKKLNSESMQGLKEWQCEVNHLGRLSHPNLVKLLGYCWEEKELLLVYEFMPKGSLENHLFRRGSSNEPLTWSLRLKIAIGAAKGLTFLHNLEKHIIYRDFKAANILLDSNYNAKISDFGLAKFGPLGDDSHVTTRVMGTHGYAAPEYVATGHLYVKSDVYTFGVVLLEILTGLRALDLNRPTSQINLVDWAKPLLGDRRKLEVLMDIRLDNQYPIKGALETCKLSLKCLTPEPRKRPHMKEVLEELQRIAAIKEKPKESKRADKARSAAHPQTYMGHRSPINPRLDGFPLNVPILDLQKIEVEIRKERKVEREIGREGGRRMGSTKLKIAIIHPDLGIGGAERLIVDAAVELASNGHDVHVFTAHHDKSRCFEETLSGKHFNLLICAVRTFSVTVYGSFLPRHLFYRFHAICAYIRCIFVAFCVLLMWPSFDVILADQVSAVIPVIRLKRSSKIVFYCHFPDSLLAQHTTLLRRIYRKPIDMLEEATTGMADLILVNSKFTASTFANTFNSLHAKGIRPSVLYPAVDVEQFEGPCVYGLNFLSVNRFERKKNIGLAISAFSRLKASEGHHLPGHNLAQSTLTIVGGFDKRLKENVEYLKELESLALQEGVANQVKFITSCSTSERNALLSQCLCVLYTPKDEHFGIVPLEAMAAQKPVIACNSGGPVETIKHGVTGFLCEPTPKQFSSAMALLISDTQMAEIMGMQARIHVNETFSRTIFGRSLNGFVLEVHGKL</sequence>
<evidence type="ECO:0000256" key="13">
    <source>
        <dbReference type="ARBA" id="ARBA00022741"/>
    </source>
</evidence>
<dbReference type="InterPro" id="IPR000719">
    <property type="entry name" value="Prot_kinase_dom"/>
</dbReference>